<feature type="region of interest" description="Disordered" evidence="8">
    <location>
        <begin position="720"/>
        <end position="792"/>
    </location>
</feature>
<dbReference type="GO" id="GO:0032259">
    <property type="term" value="P:methylation"/>
    <property type="evidence" value="ECO:0007669"/>
    <property type="project" value="UniProtKB-KW"/>
</dbReference>
<keyword evidence="13" id="KW-1185">Reference proteome</keyword>
<dbReference type="VEuPathDB" id="FungiDB:TREMEDRAFT_25563"/>
<evidence type="ECO:0000259" key="9">
    <source>
        <dbReference type="PROSITE" id="PS50280"/>
    </source>
</evidence>
<feature type="region of interest" description="Disordered" evidence="8">
    <location>
        <begin position="1204"/>
        <end position="1252"/>
    </location>
</feature>
<evidence type="ECO:0000259" key="10">
    <source>
        <dbReference type="PROSITE" id="PS50868"/>
    </source>
</evidence>
<evidence type="ECO:0008006" key="14">
    <source>
        <dbReference type="Google" id="ProtNLM"/>
    </source>
</evidence>
<feature type="compositionally biased region" description="Polar residues" evidence="8">
    <location>
        <begin position="1204"/>
        <end position="1219"/>
    </location>
</feature>
<dbReference type="InterPro" id="IPR003616">
    <property type="entry name" value="Post-SET_dom"/>
</dbReference>
<accession>A0A4Q1BVC6</accession>
<evidence type="ECO:0000313" key="13">
    <source>
        <dbReference type="Proteomes" id="UP000289152"/>
    </source>
</evidence>
<feature type="domain" description="SET" evidence="9">
    <location>
        <begin position="468"/>
        <end position="588"/>
    </location>
</feature>
<evidence type="ECO:0000256" key="8">
    <source>
        <dbReference type="SAM" id="MobiDB-lite"/>
    </source>
</evidence>
<dbReference type="GO" id="GO:0005694">
    <property type="term" value="C:chromosome"/>
    <property type="evidence" value="ECO:0007669"/>
    <property type="project" value="UniProtKB-SubCell"/>
</dbReference>
<dbReference type="VEuPathDB" id="FungiDB:TREMEDRAFT_57145"/>
<evidence type="ECO:0000256" key="1">
    <source>
        <dbReference type="ARBA" id="ARBA00004123"/>
    </source>
</evidence>
<sequence length="1279" mass="139863">MRVISNPPPLTTTHPIVSTDNSGKDASDSAPPNGVKKKRSFFSSNISIIPLPQPGHTIAPSSDKVLAALSAPRTVEPLSQRGAKSLRRDMSKAEKARADLIAATKPVNNINLATSSALPTQGTSSSTLKIDPSANDPKQVVNEIQEVGTHAPLPSRSNRTKSVVANSKSIEIKRVTTSKVKRQIVRSKKNRLLGAKAEDIKVRMANVRAIRSRQLAAIREAKNVAAASGTSVRSSTTRELRARPSMDKGKGKAKATDTDIEIDMISSSDDDDVNTPANGKKLKGFSGQSTSNALVSKPSGKRKGKKYMVAGLYCQDENVVSPNKLVNKVLQQRETSTSAQRKGKGKKSSLVHSASTDSLSFPPLPYDYGERHFFGQEHEFVLPYNIHQEAESGSLDGKKRPAEWQKIRSNLFPERARYVSEHKAICKCDPSSGCGENCINRIMSYLCGKDCPAGDQCTNRSLARRPRPNTKVVYTGTRGFGLVAMEDIEEGTFVIDYRGEVISMNTFFDRLRTEYKGQKNFYALAYDQDEVIDAGLRGNEARFINHGCAPNLEVRKCQNLGDGLEEFEVGMWAMRDIKKGEELFYDYNFESFGMPGSDDLRVRCQCGAPNCVGILGRQRGEKRVRESAATLKTRKPISKTNARARNAAKSAVRKGSIKLKPRRFPKASPLAQKTKPKALAIGGSMIGPSGTLKRLVRVPEGSPLARSEKLASVLASKTKESASVSEASGPSNFLPTPPGTTSTRADRYGAFSSESHDMTSKMTQPPSHSSMSLRQHWLPPTTSRTLSPAVQPHHAQGYNYQQQDIFSVTGAPLQGWAASALPTTASSRISIKRIIHSPTREPISRSKNGEKSSSSAQTRKSLPTSSRKQSNSLTATSSPAHPHRDSTPISSLGDDDPHDPDFIPEVDPQLQKPFHPGSAKSTKSQMSSRRARKSESRESNTSRMQRRTAQNDLNWVPGTAEKVEVRARGRYSVEKDDESDDSKKPRISGWAEWLRKKAGEKPRTLAQWEEERMKRRRGKVWMLNMIKEFGVVPDDSTTGEAIIPTDLQLDLKSNRGYVKKTLAKLSDQVNPPPVASGSGTRHEHETDNDKLVISQTRKSSGSTNSSDSTLTLSEGNDIALDSHLNTELSPDSKQVADGLIEHRLEYAQPEIRDHEFTLSSNQNTSYPFTPVPAPYVSTSTTTYPHSIPGAHAYTSTSKIPFYNTPTGRPDSVSVTSASGSGDHMGGSTSASKANRKKEAIKARNGAPMGWAFVPVDEATIRQEEELPSRRSKSGPRNIA</sequence>
<evidence type="ECO:0000256" key="4">
    <source>
        <dbReference type="ARBA" id="ARBA00022603"/>
    </source>
</evidence>
<feature type="compositionally biased region" description="Pro residues" evidence="8">
    <location>
        <begin position="1"/>
        <end position="10"/>
    </location>
</feature>
<dbReference type="SMART" id="SM00570">
    <property type="entry name" value="AWS"/>
    <property type="match status" value="1"/>
</dbReference>
<dbReference type="Gene3D" id="2.170.270.10">
    <property type="entry name" value="SET domain"/>
    <property type="match status" value="1"/>
</dbReference>
<organism evidence="12 13">
    <name type="scientific">Tremella mesenterica</name>
    <name type="common">Jelly fungus</name>
    <dbReference type="NCBI Taxonomy" id="5217"/>
    <lineage>
        <taxon>Eukaryota</taxon>
        <taxon>Fungi</taxon>
        <taxon>Dikarya</taxon>
        <taxon>Basidiomycota</taxon>
        <taxon>Agaricomycotina</taxon>
        <taxon>Tremellomycetes</taxon>
        <taxon>Tremellales</taxon>
        <taxon>Tremellaceae</taxon>
        <taxon>Tremella</taxon>
    </lineage>
</organism>
<keyword evidence="4" id="KW-0489">Methyltransferase</keyword>
<dbReference type="Proteomes" id="UP000289152">
    <property type="component" value="Unassembled WGS sequence"/>
</dbReference>
<dbReference type="SUPFAM" id="SSF82199">
    <property type="entry name" value="SET domain"/>
    <property type="match status" value="1"/>
</dbReference>
<keyword evidence="7" id="KW-0539">Nucleus</keyword>
<feature type="region of interest" description="Disordered" evidence="8">
    <location>
        <begin position="114"/>
        <end position="135"/>
    </location>
</feature>
<feature type="region of interest" description="Disordered" evidence="8">
    <location>
        <begin position="229"/>
        <end position="301"/>
    </location>
</feature>
<evidence type="ECO:0000256" key="3">
    <source>
        <dbReference type="ARBA" id="ARBA00022454"/>
    </source>
</evidence>
<dbReference type="AlphaFoldDB" id="A0A4Q1BVC6"/>
<evidence type="ECO:0000259" key="11">
    <source>
        <dbReference type="PROSITE" id="PS51215"/>
    </source>
</evidence>
<dbReference type="Pfam" id="PF00856">
    <property type="entry name" value="SET"/>
    <property type="match status" value="1"/>
</dbReference>
<evidence type="ECO:0000256" key="7">
    <source>
        <dbReference type="ARBA" id="ARBA00023242"/>
    </source>
</evidence>
<protein>
    <recommendedName>
        <fullName evidence="14">Histone-lysine N-methyltransferase ASH1L</fullName>
    </recommendedName>
</protein>
<comment type="subcellular location">
    <subcellularLocation>
        <location evidence="2">Chromosome</location>
    </subcellularLocation>
    <subcellularLocation>
        <location evidence="1">Nucleus</location>
    </subcellularLocation>
</comment>
<feature type="compositionally biased region" description="Acidic residues" evidence="8">
    <location>
        <begin position="893"/>
        <end position="904"/>
    </location>
</feature>
<feature type="compositionally biased region" description="Polar residues" evidence="8">
    <location>
        <begin position="760"/>
        <end position="773"/>
    </location>
</feature>
<feature type="compositionally biased region" description="Polar residues" evidence="8">
    <location>
        <begin position="11"/>
        <end position="21"/>
    </location>
</feature>
<dbReference type="GO" id="GO:0042054">
    <property type="term" value="F:histone methyltransferase activity"/>
    <property type="evidence" value="ECO:0007669"/>
    <property type="project" value="InterPro"/>
</dbReference>
<feature type="region of interest" description="Disordered" evidence="8">
    <location>
        <begin position="332"/>
        <end position="357"/>
    </location>
</feature>
<dbReference type="STRING" id="5217.A0A4Q1BVC6"/>
<dbReference type="SMART" id="SM00317">
    <property type="entry name" value="SET"/>
    <property type="match status" value="1"/>
</dbReference>
<feature type="region of interest" description="Disordered" evidence="8">
    <location>
        <begin position="1062"/>
        <end position="1112"/>
    </location>
</feature>
<feature type="compositionally biased region" description="Acidic residues" evidence="8">
    <location>
        <begin position="258"/>
        <end position="273"/>
    </location>
</feature>
<dbReference type="InterPro" id="IPR006560">
    <property type="entry name" value="AWS_dom"/>
</dbReference>
<reference evidence="12 13" key="1">
    <citation type="submission" date="2016-06" db="EMBL/GenBank/DDBJ databases">
        <title>Evolution of pathogenesis and genome organization in the Tremellales.</title>
        <authorList>
            <person name="Cuomo C."/>
            <person name="Litvintseva A."/>
            <person name="Heitman J."/>
            <person name="Chen Y."/>
            <person name="Sun S."/>
            <person name="Springer D."/>
            <person name="Dromer F."/>
            <person name="Young S."/>
            <person name="Zeng Q."/>
            <person name="Chapman S."/>
            <person name="Gujja S."/>
            <person name="Saif S."/>
            <person name="Birren B."/>
        </authorList>
    </citation>
    <scope>NUCLEOTIDE SEQUENCE [LARGE SCALE GENOMIC DNA]</scope>
    <source>
        <strain evidence="12 13">ATCC 28783</strain>
    </source>
</reference>
<feature type="compositionally biased region" description="Basic and acidic residues" evidence="8">
    <location>
        <begin position="1080"/>
        <end position="1090"/>
    </location>
</feature>
<dbReference type="EMBL" id="SDIL01000003">
    <property type="protein sequence ID" value="RXK42094.1"/>
    <property type="molecule type" value="Genomic_DNA"/>
</dbReference>
<dbReference type="Pfam" id="PF17907">
    <property type="entry name" value="AWS"/>
    <property type="match status" value="1"/>
</dbReference>
<dbReference type="InterPro" id="IPR046341">
    <property type="entry name" value="SET_dom_sf"/>
</dbReference>
<feature type="domain" description="Post-SET" evidence="10">
    <location>
        <begin position="600"/>
        <end position="616"/>
    </location>
</feature>
<name>A0A4Q1BVC6_TREME</name>
<feature type="compositionally biased region" description="Polar residues" evidence="8">
    <location>
        <begin position="941"/>
        <end position="953"/>
    </location>
</feature>
<dbReference type="InParanoid" id="A0A4Q1BVC6"/>
<dbReference type="GO" id="GO:0005634">
    <property type="term" value="C:nucleus"/>
    <property type="evidence" value="ECO:0007669"/>
    <property type="project" value="UniProtKB-SubCell"/>
</dbReference>
<feature type="region of interest" description="Disordered" evidence="8">
    <location>
        <begin position="831"/>
        <end position="958"/>
    </location>
</feature>
<evidence type="ECO:0000256" key="5">
    <source>
        <dbReference type="ARBA" id="ARBA00022679"/>
    </source>
</evidence>
<dbReference type="PROSITE" id="PS51215">
    <property type="entry name" value="AWS"/>
    <property type="match status" value="1"/>
</dbReference>
<dbReference type="InterPro" id="IPR001214">
    <property type="entry name" value="SET_dom"/>
</dbReference>
<feature type="compositionally biased region" description="Low complexity" evidence="8">
    <location>
        <begin position="1094"/>
        <end position="1112"/>
    </location>
</feature>
<dbReference type="VEuPathDB" id="FungiDB:TREMEDRAFT_57146"/>
<feature type="compositionally biased region" description="Polar residues" evidence="8">
    <location>
        <begin position="721"/>
        <end position="743"/>
    </location>
</feature>
<evidence type="ECO:0000256" key="2">
    <source>
        <dbReference type="ARBA" id="ARBA00004286"/>
    </source>
</evidence>
<feature type="compositionally biased region" description="Polar residues" evidence="8">
    <location>
        <begin position="856"/>
        <end position="879"/>
    </location>
</feature>
<keyword evidence="6" id="KW-0949">S-adenosyl-L-methionine</keyword>
<feature type="compositionally biased region" description="Basic and acidic residues" evidence="8">
    <location>
        <begin position="838"/>
        <end position="850"/>
    </location>
</feature>
<keyword evidence="3" id="KW-0158">Chromosome</keyword>
<dbReference type="InterPro" id="IPR050777">
    <property type="entry name" value="SET2_Histone-Lys_MeTrsfase"/>
</dbReference>
<dbReference type="PROSITE" id="PS50280">
    <property type="entry name" value="SET"/>
    <property type="match status" value="1"/>
</dbReference>
<evidence type="ECO:0000256" key="6">
    <source>
        <dbReference type="ARBA" id="ARBA00022691"/>
    </source>
</evidence>
<dbReference type="PANTHER" id="PTHR22884">
    <property type="entry name" value="SET DOMAIN PROTEINS"/>
    <property type="match status" value="1"/>
</dbReference>
<feature type="compositionally biased region" description="Polar residues" evidence="8">
    <location>
        <begin position="114"/>
        <end position="128"/>
    </location>
</feature>
<gene>
    <name evidence="12" type="ORF">M231_00451</name>
</gene>
<keyword evidence="5" id="KW-0808">Transferase</keyword>
<dbReference type="OrthoDB" id="308383at2759"/>
<feature type="region of interest" description="Disordered" evidence="8">
    <location>
        <begin position="1"/>
        <end position="35"/>
    </location>
</feature>
<proteinExistence type="predicted"/>
<comment type="caution">
    <text evidence="12">The sequence shown here is derived from an EMBL/GenBank/DDBJ whole genome shotgun (WGS) entry which is preliminary data.</text>
</comment>
<evidence type="ECO:0000313" key="12">
    <source>
        <dbReference type="EMBL" id="RXK42094.1"/>
    </source>
</evidence>
<feature type="compositionally biased region" description="Basic and acidic residues" evidence="8">
    <location>
        <begin position="236"/>
        <end position="257"/>
    </location>
</feature>
<feature type="domain" description="AWS" evidence="11">
    <location>
        <begin position="421"/>
        <end position="466"/>
    </location>
</feature>
<dbReference type="PROSITE" id="PS50868">
    <property type="entry name" value="POST_SET"/>
    <property type="match status" value="1"/>
</dbReference>